<dbReference type="InterPro" id="IPR029058">
    <property type="entry name" value="AB_hydrolase_fold"/>
</dbReference>
<evidence type="ECO:0000313" key="3">
    <source>
        <dbReference type="EMBL" id="MDZ8160606.1"/>
    </source>
</evidence>
<dbReference type="PANTHER" id="PTHR43433">
    <property type="entry name" value="HYDROLASE, ALPHA/BETA FOLD FAMILY PROTEIN"/>
    <property type="match status" value="1"/>
</dbReference>
<dbReference type="Pfam" id="PF00561">
    <property type="entry name" value="Abhydrolase_1"/>
    <property type="match status" value="1"/>
</dbReference>
<accession>A0ABU5N3D1</accession>
<dbReference type="RefSeq" id="WP_194423306.1">
    <property type="nucleotide sequence ID" value="NZ_BAAAPT010000001.1"/>
</dbReference>
<proteinExistence type="predicted"/>
<organism evidence="3 4">
    <name type="scientific">Microbacterium aquimaris</name>
    <dbReference type="NCBI Taxonomy" id="459816"/>
    <lineage>
        <taxon>Bacteria</taxon>
        <taxon>Bacillati</taxon>
        <taxon>Actinomycetota</taxon>
        <taxon>Actinomycetes</taxon>
        <taxon>Micrococcales</taxon>
        <taxon>Microbacteriaceae</taxon>
        <taxon>Microbacterium</taxon>
    </lineage>
</organism>
<dbReference type="SUPFAM" id="SSF53474">
    <property type="entry name" value="alpha/beta-Hydrolases"/>
    <property type="match status" value="1"/>
</dbReference>
<evidence type="ECO:0000259" key="2">
    <source>
        <dbReference type="Pfam" id="PF00561"/>
    </source>
</evidence>
<reference evidence="3 4" key="1">
    <citation type="submission" date="2023-10" db="EMBL/GenBank/DDBJ databases">
        <title>Microbacterium xanthum sp. nov., isolated from seaweed.</title>
        <authorList>
            <person name="Lee S.D."/>
        </authorList>
    </citation>
    <scope>NUCLEOTIDE SEQUENCE [LARGE SCALE GENOMIC DNA]</scope>
    <source>
        <strain evidence="3 4">KCTC 19124</strain>
    </source>
</reference>
<dbReference type="Gene3D" id="3.40.50.1820">
    <property type="entry name" value="alpha/beta hydrolase"/>
    <property type="match status" value="1"/>
</dbReference>
<protein>
    <submittedName>
        <fullName evidence="3">Alpha/beta hydrolase</fullName>
    </submittedName>
</protein>
<keyword evidence="1" id="KW-0575">Peroxidase</keyword>
<comment type="caution">
    <text evidence="3">The sequence shown here is derived from an EMBL/GenBank/DDBJ whole genome shotgun (WGS) entry which is preliminary data.</text>
</comment>
<evidence type="ECO:0000256" key="1">
    <source>
        <dbReference type="ARBA" id="ARBA00022559"/>
    </source>
</evidence>
<dbReference type="PANTHER" id="PTHR43433:SF5">
    <property type="entry name" value="AB HYDROLASE-1 DOMAIN-CONTAINING PROTEIN"/>
    <property type="match status" value="1"/>
</dbReference>
<dbReference type="InterPro" id="IPR000639">
    <property type="entry name" value="Epox_hydrolase-like"/>
</dbReference>
<dbReference type="InterPro" id="IPR050471">
    <property type="entry name" value="AB_hydrolase"/>
</dbReference>
<name>A0ABU5N3D1_9MICO</name>
<evidence type="ECO:0000313" key="4">
    <source>
        <dbReference type="Proteomes" id="UP001291912"/>
    </source>
</evidence>
<feature type="domain" description="AB hydrolase-1" evidence="2">
    <location>
        <begin position="28"/>
        <end position="256"/>
    </location>
</feature>
<keyword evidence="4" id="KW-1185">Reference proteome</keyword>
<dbReference type="Proteomes" id="UP001291912">
    <property type="component" value="Unassembled WGS sequence"/>
</dbReference>
<sequence>MSIVEETSVRAGDGARLHLEGEGPASCLMLHGLGYAGWETAFLRAAVDADIGLWSLDNRGTGRSDPLTGSCSIDDLAADAARAIDALGGPMVVLGHSMGGYIAQALARAHPEKVAGLILVATSPGGPRATPVPDETTRAWLAAADLPPAEFARATMPLAFRPGWTREHPARFEQILSARLASPTPSETWRAQFAACAQFLSADHDPRDIAVPTVVIHGTADRIVPVENGRLLAETMPAARSLELPGAGHLPHLEDPALIGRHISAFIHAHTP</sequence>
<dbReference type="EMBL" id="JAWJYN010000001">
    <property type="protein sequence ID" value="MDZ8160606.1"/>
    <property type="molecule type" value="Genomic_DNA"/>
</dbReference>
<keyword evidence="3" id="KW-0378">Hydrolase</keyword>
<gene>
    <name evidence="3" type="ORF">R2Q92_02080</name>
</gene>
<dbReference type="InterPro" id="IPR000073">
    <property type="entry name" value="AB_hydrolase_1"/>
</dbReference>
<dbReference type="PRINTS" id="PR00111">
    <property type="entry name" value="ABHYDROLASE"/>
</dbReference>
<keyword evidence="1" id="KW-0560">Oxidoreductase</keyword>
<dbReference type="PRINTS" id="PR00412">
    <property type="entry name" value="EPOXHYDRLASE"/>
</dbReference>
<dbReference type="GO" id="GO:0016787">
    <property type="term" value="F:hydrolase activity"/>
    <property type="evidence" value="ECO:0007669"/>
    <property type="project" value="UniProtKB-KW"/>
</dbReference>